<organism evidence="1">
    <name type="scientific">hydrothermal vent metagenome</name>
    <dbReference type="NCBI Taxonomy" id="652676"/>
    <lineage>
        <taxon>unclassified sequences</taxon>
        <taxon>metagenomes</taxon>
        <taxon>ecological metagenomes</taxon>
    </lineage>
</organism>
<protein>
    <submittedName>
        <fullName evidence="1">Uncharacterized protein</fullName>
    </submittedName>
</protein>
<accession>A0A3B1BCM1</accession>
<sequence length="266" mass="28172">MRIALLASITLFLLLIPALPVGATGSVCAVVKIEIQQELALERQGFDARMRIQNGLDTTALTDVGINVTFADRDGNSVLATSDTNNVDALFYINVDSMDGISDVSGTGVVQPASTAEVHWLIVPAQGAGGQLPSGELYFIGATLSYTVGGEVQTVEVTPDSIYVKPLPLLSLDYFLTADVYADDAFTQEIEPPEPFTLGVRIRNNGYGPAYGVSIGSGQPKIVENEQGLLIGFSITGASVNDAPTTVCHEGAQEDEVLRAAMLHKR</sequence>
<reference evidence="1" key="1">
    <citation type="submission" date="2018-06" db="EMBL/GenBank/DDBJ databases">
        <authorList>
            <person name="Zhirakovskaya E."/>
        </authorList>
    </citation>
    <scope>NUCLEOTIDE SEQUENCE</scope>
</reference>
<gene>
    <name evidence="1" type="ORF">MNBD_GAMMA26-2330</name>
</gene>
<dbReference type="EMBL" id="UOFX01000044">
    <property type="protein sequence ID" value="VAX09168.1"/>
    <property type="molecule type" value="Genomic_DNA"/>
</dbReference>
<evidence type="ECO:0000313" key="1">
    <source>
        <dbReference type="EMBL" id="VAX09168.1"/>
    </source>
</evidence>
<name>A0A3B1BCM1_9ZZZZ</name>
<dbReference type="AlphaFoldDB" id="A0A3B1BCM1"/>
<proteinExistence type="predicted"/>